<sequence>MARRFTIIAGGLSNAQTRADARPRDWRVDLTPVEGVTPETIAAWRALLTRSGAQEPHFADPDYILPAARHQAAGRDLVFALVWGAQAHGAETLHAVVPLALPHPIWGARRAALWRPPGLAGPMTHLIEGRYASEVEAALRANLASARRRLTLSDLPGGPAKNIGRPSLQLLPGRHAPPVRTIPAHNFVGIRAKTDRPAMEIERISEPVRIRDAVEAFLVLDARASRKPIVADPAEAAMVRVVTRLFARRRQVSVDLARHRGEIVSGALQLGAGDGSVIWRQAALASAG</sequence>
<reference evidence="1 2" key="1">
    <citation type="submission" date="2019-09" db="EMBL/GenBank/DDBJ databases">
        <title>YIM 48816 draft genome.</title>
        <authorList>
            <person name="Jiang L."/>
        </authorList>
    </citation>
    <scope>NUCLEOTIDE SEQUENCE [LARGE SCALE GENOMIC DNA]</scope>
    <source>
        <strain evidence="1 2">YIM 48816</strain>
    </source>
</reference>
<dbReference type="AlphaFoldDB" id="A0A6L3SX94"/>
<keyword evidence="2" id="KW-1185">Reference proteome</keyword>
<organism evidence="1 2">
    <name type="scientific">Methylobacterium soli</name>
    <dbReference type="NCBI Taxonomy" id="553447"/>
    <lineage>
        <taxon>Bacteria</taxon>
        <taxon>Pseudomonadati</taxon>
        <taxon>Pseudomonadota</taxon>
        <taxon>Alphaproteobacteria</taxon>
        <taxon>Hyphomicrobiales</taxon>
        <taxon>Methylobacteriaceae</taxon>
        <taxon>Methylobacterium</taxon>
    </lineage>
</organism>
<evidence type="ECO:0000313" key="2">
    <source>
        <dbReference type="Proteomes" id="UP000474159"/>
    </source>
</evidence>
<accession>A0A6L3SX94</accession>
<gene>
    <name evidence="1" type="ORF">F6X53_14140</name>
</gene>
<protein>
    <submittedName>
        <fullName evidence="1">Uncharacterized protein</fullName>
    </submittedName>
</protein>
<dbReference type="RefSeq" id="WP_151000840.1">
    <property type="nucleotide sequence ID" value="NZ_BPQY01000064.1"/>
</dbReference>
<name>A0A6L3SX94_9HYPH</name>
<dbReference type="EMBL" id="VZZK01000013">
    <property type="protein sequence ID" value="KAB1078536.1"/>
    <property type="molecule type" value="Genomic_DNA"/>
</dbReference>
<proteinExistence type="predicted"/>
<comment type="caution">
    <text evidence="1">The sequence shown here is derived from an EMBL/GenBank/DDBJ whole genome shotgun (WGS) entry which is preliminary data.</text>
</comment>
<evidence type="ECO:0000313" key="1">
    <source>
        <dbReference type="EMBL" id="KAB1078536.1"/>
    </source>
</evidence>
<dbReference type="OrthoDB" id="7986156at2"/>
<dbReference type="Proteomes" id="UP000474159">
    <property type="component" value="Unassembled WGS sequence"/>
</dbReference>